<dbReference type="EMBL" id="DS113261">
    <property type="protein sequence ID" value="EAY15040.1"/>
    <property type="molecule type" value="Genomic_DNA"/>
</dbReference>
<dbReference type="PROSITE" id="PS50290">
    <property type="entry name" value="PI3_4_KINASE_3"/>
    <property type="match status" value="1"/>
</dbReference>
<dbReference type="InterPro" id="IPR036940">
    <property type="entry name" value="PI3/4_kinase_cat_sf"/>
</dbReference>
<dbReference type="PANTHER" id="PTHR11139">
    <property type="entry name" value="ATAXIA TELANGIECTASIA MUTATED ATM -RELATED"/>
    <property type="match status" value="1"/>
</dbReference>
<dbReference type="Pfam" id="PF00454">
    <property type="entry name" value="PI3_PI4_kinase"/>
    <property type="match status" value="1"/>
</dbReference>
<dbReference type="InterPro" id="IPR000403">
    <property type="entry name" value="PI3/4_kinase_cat_dom"/>
</dbReference>
<keyword evidence="2" id="KW-0808">Transferase</keyword>
<dbReference type="InterPro" id="IPR050517">
    <property type="entry name" value="DDR_Repair_Kinase"/>
</dbReference>
<gene>
    <name evidence="2" type="ORF">TVAG_019400</name>
</gene>
<keyword evidence="2" id="KW-0418">Kinase</keyword>
<name>A2DX13_TRIV3</name>
<dbReference type="OMA" id="KINNCTH"/>
<dbReference type="Proteomes" id="UP000001542">
    <property type="component" value="Unassembled WGS sequence"/>
</dbReference>
<dbReference type="GO" id="GO:0031929">
    <property type="term" value="P:TOR signaling"/>
    <property type="evidence" value="ECO:0000318"/>
    <property type="project" value="GO_Central"/>
</dbReference>
<dbReference type="VEuPathDB" id="TrichDB:TVAG_019400"/>
<dbReference type="SUPFAM" id="SSF56112">
    <property type="entry name" value="Protein kinase-like (PK-like)"/>
    <property type="match status" value="1"/>
</dbReference>
<dbReference type="GO" id="GO:0005737">
    <property type="term" value="C:cytoplasm"/>
    <property type="evidence" value="ECO:0000318"/>
    <property type="project" value="GO_Central"/>
</dbReference>
<dbReference type="VEuPathDB" id="TrichDB:TVAGG3_0185060"/>
<evidence type="ECO:0000313" key="3">
    <source>
        <dbReference type="Proteomes" id="UP000001542"/>
    </source>
</evidence>
<dbReference type="GO" id="GO:0004674">
    <property type="term" value="F:protein serine/threonine kinase activity"/>
    <property type="evidence" value="ECO:0000318"/>
    <property type="project" value="GO_Central"/>
</dbReference>
<dbReference type="InterPro" id="IPR011009">
    <property type="entry name" value="Kinase-like_dom_sf"/>
</dbReference>
<dbReference type="RefSeq" id="XP_001327263.1">
    <property type="nucleotide sequence ID" value="XM_001327228.1"/>
</dbReference>
<proteinExistence type="predicted"/>
<dbReference type="GO" id="GO:0038201">
    <property type="term" value="C:TOR complex"/>
    <property type="evidence" value="ECO:0000318"/>
    <property type="project" value="GO_Central"/>
</dbReference>
<dbReference type="Gene3D" id="1.10.1070.11">
    <property type="entry name" value="Phosphatidylinositol 3-/4-kinase, catalytic domain"/>
    <property type="match status" value="1"/>
</dbReference>
<accession>A2DX13</accession>
<dbReference type="Gene3D" id="3.30.1010.10">
    <property type="entry name" value="Phosphatidylinositol 3-kinase Catalytic Subunit, Chain A, domain 4"/>
    <property type="match status" value="1"/>
</dbReference>
<protein>
    <submittedName>
        <fullName evidence="2">PIKK family atypical protein kinase</fullName>
    </submittedName>
</protein>
<dbReference type="PANTHER" id="PTHR11139:SF9">
    <property type="entry name" value="SERINE_THREONINE-PROTEIN KINASE MTOR"/>
    <property type="match status" value="1"/>
</dbReference>
<reference evidence="2" key="2">
    <citation type="journal article" date="2007" name="Science">
        <title>Draft genome sequence of the sexually transmitted pathogen Trichomonas vaginalis.</title>
        <authorList>
            <person name="Carlton J.M."/>
            <person name="Hirt R.P."/>
            <person name="Silva J.C."/>
            <person name="Delcher A.L."/>
            <person name="Schatz M."/>
            <person name="Zhao Q."/>
            <person name="Wortman J.R."/>
            <person name="Bidwell S.L."/>
            <person name="Alsmark U.C.M."/>
            <person name="Besteiro S."/>
            <person name="Sicheritz-Ponten T."/>
            <person name="Noel C.J."/>
            <person name="Dacks J.B."/>
            <person name="Foster P.G."/>
            <person name="Simillion C."/>
            <person name="Van de Peer Y."/>
            <person name="Miranda-Saavedra D."/>
            <person name="Barton G.J."/>
            <person name="Westrop G.D."/>
            <person name="Mueller S."/>
            <person name="Dessi D."/>
            <person name="Fiori P.L."/>
            <person name="Ren Q."/>
            <person name="Paulsen I."/>
            <person name="Zhang H."/>
            <person name="Bastida-Corcuera F.D."/>
            <person name="Simoes-Barbosa A."/>
            <person name="Brown M.T."/>
            <person name="Hayes R.D."/>
            <person name="Mukherjee M."/>
            <person name="Okumura C.Y."/>
            <person name="Schneider R."/>
            <person name="Smith A.J."/>
            <person name="Vanacova S."/>
            <person name="Villalvazo M."/>
            <person name="Haas B.J."/>
            <person name="Pertea M."/>
            <person name="Feldblyum T.V."/>
            <person name="Utterback T.R."/>
            <person name="Shu C.L."/>
            <person name="Osoegawa K."/>
            <person name="de Jong P.J."/>
            <person name="Hrdy I."/>
            <person name="Horvathova L."/>
            <person name="Zubacova Z."/>
            <person name="Dolezal P."/>
            <person name="Malik S.B."/>
            <person name="Logsdon J.M. Jr."/>
            <person name="Henze K."/>
            <person name="Gupta A."/>
            <person name="Wang C.C."/>
            <person name="Dunne R.L."/>
            <person name="Upcroft J.A."/>
            <person name="Upcroft P."/>
            <person name="White O."/>
            <person name="Salzberg S.L."/>
            <person name="Tang P."/>
            <person name="Chiu C.-H."/>
            <person name="Lee Y.-S."/>
            <person name="Embley T.M."/>
            <person name="Coombs G.H."/>
            <person name="Mottram J.C."/>
            <person name="Tachezy J."/>
            <person name="Fraser-Liggett C.M."/>
            <person name="Johnson P.J."/>
        </authorList>
    </citation>
    <scope>NUCLEOTIDE SEQUENCE [LARGE SCALE GENOMIC DNA]</scope>
    <source>
        <strain evidence="2">G3</strain>
    </source>
</reference>
<dbReference type="KEGG" id="tva:4773040"/>
<dbReference type="InParanoid" id="A2DX13"/>
<dbReference type="STRING" id="5722.A2DX13"/>
<dbReference type="eggNOG" id="KOG0890">
    <property type="taxonomic scope" value="Eukaryota"/>
</dbReference>
<dbReference type="GO" id="GO:0005634">
    <property type="term" value="C:nucleus"/>
    <property type="evidence" value="ECO:0000318"/>
    <property type="project" value="GO_Central"/>
</dbReference>
<keyword evidence="3" id="KW-1185">Reference proteome</keyword>
<sequence length="2006" mass="237786">MIGSNPETSLENQDNIDLKDHKDHNKELSDLLNSFILSGLKYDDRNFSNFISSFFNIITHTNKTEGVRKILQNFFNQLKPSISRQFEAKLEQSFDLDMRTILTNDQSTSHDTENNKIDVLSILVITETYLMTKVIITSSLLYQITSFILRYPLIQSLKLLTLLHPRNIHDSSVIFHGLIYFITHYINEFQDLEKFDEYCLKTMKNAIYPVEKQIVPLFAVKLISFLKFFSQFSSIIPKFIDFYFEIILSFFETDYRSISTYREPIISYYKSFYTSISFIKICKILKINFEDLKQYLDTENEEEKISIECSLIRLNPSYEKELENINNSSCKRIFSLLETNENSLLFLEKFKTKYQVEKKEMVDVLVSSDNIDLICWLLNKQIIEIRAFTQYKQKMAEILKNYEKNYDDCEKFITNYIIKYFVSDSEMTYFLTKYLNKEKIDYNQNFANFKKFFVKEKNFKCSENFFDLFKQEISDCVNDLLTNYSNDQLLVSILKHDYKNFKIHSKVFDKIKNNKNVEFIYHIFKTLLEQNSFITKDENYRESVINQLTDFDPEIRFDFTKLFFPKVKQNLIIKQNQNIIQSQKIGPNLNIKQNQNIIQSQKIEQNQNLRQNQNIEQNLNIKHNVIQSQKIGQNVIQNQKIEQNQNAVQSQTKEQNSIHEIDISKEYKYQRFEHKVKNFIKLADEIDDGSIDDDYLNIKLNKCCSKLTKLNLSRFVYFNKQNANYYESFHQNIFFNSKCHSLNHSNYNDLFSMYFMHKEFLKISSGDRYYNQHYDIDLLQLSMIRLNDYYVNHDEYFTDKIYQIISMLIVDYRKYNEECLKQFANVFTRQQILDLLERDSRSAKQNDDVINIYQLANNSSNLKNFSEDLPIKVIDSIISREDFEFKEIKLDYLMKRDLPDHIETKISQKCQKLRKSYSKVFPNFNDFSGILNYFIRPMLQEFGSISYHIGYYILNICDIIEEKEIKHFVPIPNTSLGNFNVLSEISEEEKEDFSFIKTPNDIAIEMFRNHKDTRYRSLVFGCTCSLHLSKYLLIHVFDDIRSREENFKKLTKIINFLLSKEHQGTNKILNFIFSLYPTFYNKEFNIFKNNIINQNDLISTAMKMQKYEICLRHIDSLDQGNQLMFQKIYSNLDDFDNLEYFYSSMFQEKNYNLVLESYNSSIDEKLQVLKYLEHQGMYNVLKLFSLRLMNQYPANDEIIGFVAKLAINTEDFDLMKDVSEKNSKDFYSRLINFILDFEKPDSKSDEKHKEYQQSLKEYIDELNNKYFQGNFNNLQIIENQISILRSIYDQQFKKQSDNDLSTVVSIIINKKLDSFCQDVIKIYFNLIKKLRKEESLDKAEFYSKNAMIYASEPHWSVLYKSIQVRSMLEQLKISIMKNDQKNSKIISQRLSEKLALEKQSMSKEYMKFQALLAELEIKEHSDYKKSQRLIEEGMKDADEESKTKYRYLLATVCDKLFIKSLKFEYFKLTIDNYFSALASEKDKRRLDIIPRLFDLLFRIGSKYFSFLIPDQGNKVDDEEEEDDDDDENDDFINKEIQEISDEDKKNFYNTIRDKINNCTHQISISAESIIPLLDKISGKLSNELMRILNESFLQEGLMSIWHFFILIEENEEFNNLIGNDPNTSRLKQISKNLIDSYPKKPTNGVSNPYVFTTAIRDDDPINKSLEQIQSKTAIVPTSNNLHSYKIDYMKRIDKVKATRIFGSKCKPMELEFTSDIGDKYLFLLKEGKDLEMRKDMRIMDIFTFINSVFNLDAFCKNRHLNITTYAVIILNKNFSLIELVPDSIEMKNVYTELYTNFVNIRNEYQKRIKNEQSFAVNSENFKNQFSHPLKEWFCLQFKEPKKWFSAQKEYTMSCAVLSWVGSIFQIDDRHLGNILLKRETGTVFHIDFEEILESKIAADFRLTHIILDGLGICGVNGSFTKCCIITANNLKANRDALVSLMEGFIDVEFEPEKSQEILDQLKKRVDMIADDGHSSISPEQLVYSKISYCQQLKVLYEKNGNWSSFM</sequence>
<dbReference type="OrthoDB" id="381190at2759"/>
<dbReference type="SMART" id="SM00146">
    <property type="entry name" value="PI3Kc"/>
    <property type="match status" value="1"/>
</dbReference>
<organism evidence="2 3">
    <name type="scientific">Trichomonas vaginalis (strain ATCC PRA-98 / G3)</name>
    <dbReference type="NCBI Taxonomy" id="412133"/>
    <lineage>
        <taxon>Eukaryota</taxon>
        <taxon>Metamonada</taxon>
        <taxon>Parabasalia</taxon>
        <taxon>Trichomonadida</taxon>
        <taxon>Trichomonadidae</taxon>
        <taxon>Trichomonas</taxon>
    </lineage>
</organism>
<reference evidence="2" key="1">
    <citation type="submission" date="2006-10" db="EMBL/GenBank/DDBJ databases">
        <authorList>
            <person name="Amadeo P."/>
            <person name="Zhao Q."/>
            <person name="Wortman J."/>
            <person name="Fraser-Liggett C."/>
            <person name="Carlton J."/>
        </authorList>
    </citation>
    <scope>NUCLEOTIDE SEQUENCE</scope>
    <source>
        <strain evidence="2">G3</strain>
    </source>
</reference>
<evidence type="ECO:0000313" key="2">
    <source>
        <dbReference type="EMBL" id="EAY15040.1"/>
    </source>
</evidence>
<evidence type="ECO:0000259" key="1">
    <source>
        <dbReference type="PROSITE" id="PS50290"/>
    </source>
</evidence>
<feature type="domain" description="PI3K/PI4K catalytic" evidence="1">
    <location>
        <begin position="1694"/>
        <end position="1990"/>
    </location>
</feature>
<dbReference type="GO" id="GO:0016242">
    <property type="term" value="P:negative regulation of macroautophagy"/>
    <property type="evidence" value="ECO:0000318"/>
    <property type="project" value="GO_Central"/>
</dbReference>